<feature type="region of interest" description="Disordered" evidence="1">
    <location>
        <begin position="284"/>
        <end position="313"/>
    </location>
</feature>
<evidence type="ECO:0000313" key="3">
    <source>
        <dbReference type="Proteomes" id="UP000023152"/>
    </source>
</evidence>
<dbReference type="EMBL" id="ASPP01028977">
    <property type="protein sequence ID" value="ETO04754.1"/>
    <property type="molecule type" value="Genomic_DNA"/>
</dbReference>
<organism evidence="2 3">
    <name type="scientific">Reticulomyxa filosa</name>
    <dbReference type="NCBI Taxonomy" id="46433"/>
    <lineage>
        <taxon>Eukaryota</taxon>
        <taxon>Sar</taxon>
        <taxon>Rhizaria</taxon>
        <taxon>Retaria</taxon>
        <taxon>Foraminifera</taxon>
        <taxon>Monothalamids</taxon>
        <taxon>Reticulomyxidae</taxon>
        <taxon>Reticulomyxa</taxon>
    </lineage>
</organism>
<keyword evidence="3" id="KW-1185">Reference proteome</keyword>
<feature type="non-terminal residue" evidence="2">
    <location>
        <position position="1"/>
    </location>
</feature>
<evidence type="ECO:0000256" key="1">
    <source>
        <dbReference type="SAM" id="MobiDB-lite"/>
    </source>
</evidence>
<evidence type="ECO:0000313" key="2">
    <source>
        <dbReference type="EMBL" id="ETO04754.1"/>
    </source>
</evidence>
<gene>
    <name evidence="2" type="ORF">RFI_32645</name>
</gene>
<feature type="compositionally biased region" description="Polar residues" evidence="1">
    <location>
        <begin position="288"/>
        <end position="305"/>
    </location>
</feature>
<dbReference type="AlphaFoldDB" id="X6LSX9"/>
<protein>
    <submittedName>
        <fullName evidence="2">Uncharacterized protein</fullName>
    </submittedName>
</protein>
<comment type="caution">
    <text evidence="2">The sequence shown here is derived from an EMBL/GenBank/DDBJ whole genome shotgun (WGS) entry which is preliminary data.</text>
</comment>
<feature type="region of interest" description="Disordered" evidence="1">
    <location>
        <begin position="212"/>
        <end position="260"/>
    </location>
</feature>
<proteinExistence type="predicted"/>
<name>X6LSX9_RETFI</name>
<sequence>SVGVLTESLSKNERLIEVHADLNSWLLSKRVQDIKIVVMSQQSNGAAHGGAGCQELTHESLQCQSKIDTITGRLQQLRKDILSSTTTTYQNACFLKNSSFSQPSQSLSSFSPLWEAKPLSAGSAFLPKMNALESPVKGADRTAKSVHLVNSDSEDEEMHAQFPIKPQSATTALNRHHNILQNKLGERHKLRSRLNKRIASLEGVACQNDVKKKIHPNNNDDRIGENDEEEGEEHDGLYAPFSRSGPDPFLPKPQPKRLSIDHYRDVLTRYNKNEDEIMDDALAETLRENSQQTNSEIIPPNQRSVPLSHGQEI</sequence>
<dbReference type="Proteomes" id="UP000023152">
    <property type="component" value="Unassembled WGS sequence"/>
</dbReference>
<reference evidence="2 3" key="1">
    <citation type="journal article" date="2013" name="Curr. Biol.">
        <title>The Genome of the Foraminiferan Reticulomyxa filosa.</title>
        <authorList>
            <person name="Glockner G."/>
            <person name="Hulsmann N."/>
            <person name="Schleicher M."/>
            <person name="Noegel A.A."/>
            <person name="Eichinger L."/>
            <person name="Gallinger C."/>
            <person name="Pawlowski J."/>
            <person name="Sierra R."/>
            <person name="Euteneuer U."/>
            <person name="Pillet L."/>
            <person name="Moustafa A."/>
            <person name="Platzer M."/>
            <person name="Groth M."/>
            <person name="Szafranski K."/>
            <person name="Schliwa M."/>
        </authorList>
    </citation>
    <scope>NUCLEOTIDE SEQUENCE [LARGE SCALE GENOMIC DNA]</scope>
</reference>
<accession>X6LSX9</accession>